<keyword evidence="2" id="KW-1185">Reference proteome</keyword>
<organism evidence="1 2">
    <name type="scientific">Sporosarcina limicola</name>
    <dbReference type="NCBI Taxonomy" id="34101"/>
    <lineage>
        <taxon>Bacteria</taxon>
        <taxon>Bacillati</taxon>
        <taxon>Bacillota</taxon>
        <taxon>Bacilli</taxon>
        <taxon>Bacillales</taxon>
        <taxon>Caryophanaceae</taxon>
        <taxon>Sporosarcina</taxon>
    </lineage>
</organism>
<reference evidence="1" key="1">
    <citation type="submission" date="2020-10" db="EMBL/GenBank/DDBJ databases">
        <title>Genomic Encyclopedia of Type Strains, Phase IV (KMG-IV): sequencing the most valuable type-strain genomes for metagenomic binning, comparative biology and taxonomic classification.</title>
        <authorList>
            <person name="Goeker M."/>
        </authorList>
    </citation>
    <scope>NUCLEOTIDE SEQUENCE</scope>
    <source>
        <strain evidence="1">DSM 13886</strain>
    </source>
</reference>
<evidence type="ECO:0000313" key="2">
    <source>
        <dbReference type="Proteomes" id="UP000658225"/>
    </source>
</evidence>
<dbReference type="EMBL" id="JADBEL010000001">
    <property type="protein sequence ID" value="MBE1553180.1"/>
    <property type="molecule type" value="Genomic_DNA"/>
</dbReference>
<name>A0A927MEV4_9BACL</name>
<dbReference type="Pfam" id="PF11579">
    <property type="entry name" value="DUF3238"/>
    <property type="match status" value="1"/>
</dbReference>
<dbReference type="AlphaFoldDB" id="A0A927MEV4"/>
<dbReference type="Proteomes" id="UP000658225">
    <property type="component" value="Unassembled WGS sequence"/>
</dbReference>
<sequence length="401" mass="46335">MNSKPIFEIKTVTHVHDSISFTWNDTGGLYKVYRDGSHLYEGTVPEFSDGDFKHAKLYSYLIERVENCEVVDCIALQTTAFAEQKNKDNPLHSLVLTTIVAKTQIAVSWEEIKDVEEYAVYRNGIYLKTVTTTCMIDRDFSLDESYTYTIRFRRPLAKSEERLNISKSVVSKIFGTLNPFSSKEEAAVEEFTVQKMIAEPRKLLTPVQERSRHVRVDRWKFRYTTFLAEKWVKNPNLLSPNRYFKGDDRGFNSNGGSYRTRVDIDLAYDLDRTPLTFTKDVGKSVAYSYLKRMRKKLTASHEGIVLKRLDHRKGETGFHLEHAVGNPLTTAPKIDYEVHAIMRHDGIVDLTGYHDQAPHHEIYIVCGERGESIAIHQAESKGLAWLSDVIAWHYWRFSNFE</sequence>
<comment type="caution">
    <text evidence="1">The sequence shown here is derived from an EMBL/GenBank/DDBJ whole genome shotgun (WGS) entry which is preliminary data.</text>
</comment>
<accession>A0A927MEV4</accession>
<protein>
    <submittedName>
        <fullName evidence="1">Uncharacterized protein</fullName>
    </submittedName>
</protein>
<gene>
    <name evidence="1" type="ORF">H4683_000249</name>
</gene>
<dbReference type="Gene3D" id="2.60.40.10">
    <property type="entry name" value="Immunoglobulins"/>
    <property type="match status" value="1"/>
</dbReference>
<dbReference type="RefSeq" id="WP_192596999.1">
    <property type="nucleotide sequence ID" value="NZ_JADBEL010000001.1"/>
</dbReference>
<proteinExistence type="predicted"/>
<evidence type="ECO:0000313" key="1">
    <source>
        <dbReference type="EMBL" id="MBE1553180.1"/>
    </source>
</evidence>
<dbReference type="InterPro" id="IPR021631">
    <property type="entry name" value="DUF3238"/>
</dbReference>
<dbReference type="InterPro" id="IPR013783">
    <property type="entry name" value="Ig-like_fold"/>
</dbReference>